<dbReference type="EMBL" id="JAADAI010000059">
    <property type="protein sequence ID" value="NCS56531.1"/>
    <property type="molecule type" value="Genomic_DNA"/>
</dbReference>
<gene>
    <name evidence="1" type="ORF">GPJ16_06075</name>
</gene>
<dbReference type="Proteomes" id="UP000799330">
    <property type="component" value="Unassembled WGS sequence"/>
</dbReference>
<proteinExistence type="predicted"/>
<accession>A0A966FY02</accession>
<dbReference type="AlphaFoldDB" id="A0A966FY02"/>
<evidence type="ECO:0000313" key="2">
    <source>
        <dbReference type="Proteomes" id="UP000799330"/>
    </source>
</evidence>
<evidence type="ECO:0000313" key="1">
    <source>
        <dbReference type="EMBL" id="NCS56531.1"/>
    </source>
</evidence>
<name>A0A966FY02_MICAE</name>
<reference evidence="1" key="1">
    <citation type="journal article" date="2019" name="Mol. Ecol.">
        <title>Genome evolution and host-microbiome shifts correspond with intraspecific niche divergence within harmful algal bloom-forming Microcystis aeruginosa.</title>
        <authorList>
            <person name="Jackrel S.L."/>
            <person name="White J.D."/>
            <person name="Evans J.T."/>
            <person name="Buffin K."/>
            <person name="Hayden K."/>
            <person name="Sarnelle O."/>
            <person name="Denef V.J."/>
        </authorList>
    </citation>
    <scope>NUCLEOTIDE SEQUENCE</scope>
    <source>
        <strain evidence="1">G11-04</strain>
    </source>
</reference>
<comment type="caution">
    <text evidence="1">The sequence shown here is derived from an EMBL/GenBank/DDBJ whole genome shotgun (WGS) entry which is preliminary data.</text>
</comment>
<protein>
    <submittedName>
        <fullName evidence="1">Uncharacterized protein</fullName>
    </submittedName>
</protein>
<organism evidence="1 2">
    <name type="scientific">Microcystis aeruginosa G11-04</name>
    <dbReference type="NCBI Taxonomy" id="2685956"/>
    <lineage>
        <taxon>Bacteria</taxon>
        <taxon>Bacillati</taxon>
        <taxon>Cyanobacteriota</taxon>
        <taxon>Cyanophyceae</taxon>
        <taxon>Oscillatoriophycideae</taxon>
        <taxon>Chroococcales</taxon>
        <taxon>Microcystaceae</taxon>
        <taxon>Microcystis</taxon>
    </lineage>
</organism>
<sequence length="75" mass="9118">MNIPLSGDLFDSRELPINWIEYRKQMKKHDRWHVETYSTICWRSAAISLRNWGEQRRLALIFVRFFVRSDDFSSP</sequence>